<organism evidence="1 2">
    <name type="scientific">Acidovorax facilis</name>
    <dbReference type="NCBI Taxonomy" id="12917"/>
    <lineage>
        <taxon>Bacteria</taxon>
        <taxon>Pseudomonadati</taxon>
        <taxon>Pseudomonadota</taxon>
        <taxon>Betaproteobacteria</taxon>
        <taxon>Burkholderiales</taxon>
        <taxon>Comamonadaceae</taxon>
        <taxon>Acidovorax</taxon>
    </lineage>
</organism>
<gene>
    <name evidence="1" type="ORF">ACFOW3_00440</name>
</gene>
<dbReference type="Proteomes" id="UP001595693">
    <property type="component" value="Unassembled WGS sequence"/>
</dbReference>
<proteinExistence type="predicted"/>
<reference evidence="2" key="1">
    <citation type="journal article" date="2019" name="Int. J. Syst. Evol. Microbiol.">
        <title>The Global Catalogue of Microorganisms (GCM) 10K type strain sequencing project: providing services to taxonomists for standard genome sequencing and annotation.</title>
        <authorList>
            <consortium name="The Broad Institute Genomics Platform"/>
            <consortium name="The Broad Institute Genome Sequencing Center for Infectious Disease"/>
            <person name="Wu L."/>
            <person name="Ma J."/>
        </authorList>
    </citation>
    <scope>NUCLEOTIDE SEQUENCE [LARGE SCALE GENOMIC DNA]</scope>
    <source>
        <strain evidence="2">CCUG 2113</strain>
    </source>
</reference>
<protein>
    <recommendedName>
        <fullName evidence="3">HNH endonuclease</fullName>
    </recommendedName>
</protein>
<sequence length="281" mass="31247">MNSRKSSRYELDGFDLSIVSAAKNLLTKLTQPNVLHPSQLVSVAKVLHVFSRLPRVSEAMEITVEITGPRRKFGEITTYHWWTLKIEDHQIAISSGGHFYRPSTGGDTFSTMAWVAEPGGPTEFDDYLDGLGIVPDVQSFPDAAQSIDFSADAYGIQVTDSENALLDEEEEEEEEEEAEPPLQVIPVDASGRTLAQLVDVAEVNRRKPAYAYGIEDCDLCQRSLNEVKLFVDGGLRSQAGWVNMCPSCFEKHGHSIGWGKGQIYARQSNGRWRLVRGFPPK</sequence>
<dbReference type="EMBL" id="JBHSAJ010000001">
    <property type="protein sequence ID" value="MFC3933087.1"/>
    <property type="molecule type" value="Genomic_DNA"/>
</dbReference>
<evidence type="ECO:0008006" key="3">
    <source>
        <dbReference type="Google" id="ProtNLM"/>
    </source>
</evidence>
<name>A0ABV8D440_9BURK</name>
<comment type="caution">
    <text evidence="1">The sequence shown here is derived from an EMBL/GenBank/DDBJ whole genome shotgun (WGS) entry which is preliminary data.</text>
</comment>
<keyword evidence="2" id="KW-1185">Reference proteome</keyword>
<evidence type="ECO:0000313" key="1">
    <source>
        <dbReference type="EMBL" id="MFC3933087.1"/>
    </source>
</evidence>
<accession>A0ABV8D440</accession>
<dbReference type="RefSeq" id="WP_156358889.1">
    <property type="nucleotide sequence ID" value="NZ_JAMXAX010000007.1"/>
</dbReference>
<evidence type="ECO:0000313" key="2">
    <source>
        <dbReference type="Proteomes" id="UP001595693"/>
    </source>
</evidence>